<protein>
    <submittedName>
        <fullName evidence="1">Uncharacterized protein</fullName>
    </submittedName>
</protein>
<reference evidence="1 2" key="1">
    <citation type="submission" date="2013-05" db="EMBL/GenBank/DDBJ databases">
        <title>Draft genome of the parasitic nematode Anyclostoma ceylanicum.</title>
        <authorList>
            <person name="Mitreva M."/>
        </authorList>
    </citation>
    <scope>NUCLEOTIDE SEQUENCE [LARGE SCALE GENOMIC DNA]</scope>
</reference>
<dbReference type="AlphaFoldDB" id="A0A0D6M753"/>
<accession>A0A0D6M753</accession>
<evidence type="ECO:0000313" key="2">
    <source>
        <dbReference type="Proteomes" id="UP000054495"/>
    </source>
</evidence>
<sequence length="148" mass="16756">MTPLGEWLFSNNVGLSSVIMTVFTSLTFRDSLLALRAIALCKALSEKRRFSDSLPQVLMQIPEVTAEIVETFDSKIRAMIAGDEILLEKQKKDMARRLLKGVITLTVGEQHKKPVYLRPLPPIEKRRRVDNEPDDFADIALLFAEGRD</sequence>
<dbReference type="EMBL" id="KE124786">
    <property type="protein sequence ID" value="EPB79979.1"/>
    <property type="molecule type" value="Genomic_DNA"/>
</dbReference>
<dbReference type="InterPro" id="IPR011989">
    <property type="entry name" value="ARM-like"/>
</dbReference>
<proteinExistence type="predicted"/>
<dbReference type="Gene3D" id="1.25.10.10">
    <property type="entry name" value="Leucine-rich Repeat Variant"/>
    <property type="match status" value="1"/>
</dbReference>
<evidence type="ECO:0000313" key="1">
    <source>
        <dbReference type="EMBL" id="EPB79979.1"/>
    </source>
</evidence>
<name>A0A0D6M753_9BILA</name>
<organism evidence="1 2">
    <name type="scientific">Ancylostoma ceylanicum</name>
    <dbReference type="NCBI Taxonomy" id="53326"/>
    <lineage>
        <taxon>Eukaryota</taxon>
        <taxon>Metazoa</taxon>
        <taxon>Ecdysozoa</taxon>
        <taxon>Nematoda</taxon>
        <taxon>Chromadorea</taxon>
        <taxon>Rhabditida</taxon>
        <taxon>Rhabditina</taxon>
        <taxon>Rhabditomorpha</taxon>
        <taxon>Strongyloidea</taxon>
        <taxon>Ancylostomatidae</taxon>
        <taxon>Ancylostomatinae</taxon>
        <taxon>Ancylostoma</taxon>
    </lineage>
</organism>
<keyword evidence="2" id="KW-1185">Reference proteome</keyword>
<dbReference type="Proteomes" id="UP000054495">
    <property type="component" value="Unassembled WGS sequence"/>
</dbReference>
<gene>
    <name evidence="1" type="ORF">ANCCEY_00928</name>
</gene>